<dbReference type="EMBL" id="JAQIZT010000009">
    <property type="protein sequence ID" value="KAJ6984778.1"/>
    <property type="molecule type" value="Genomic_DNA"/>
</dbReference>
<accession>A0AAD6MFV7</accession>
<sequence length="107" mass="12135">MSTMQRLNLTSPLRIVINGSSRMAILLLLSLLYTNPTIVSNIIESRSCDWSFDFYFHPLNISASVLRLAWTAEVMRHVINLTVSEEYAVDLFAILLWLLGLPKGIKP</sequence>
<protein>
    <submittedName>
        <fullName evidence="1">Uncharacterized protein</fullName>
    </submittedName>
</protein>
<organism evidence="1 2">
    <name type="scientific">Populus alba x Populus x berolinensis</name>
    <dbReference type="NCBI Taxonomy" id="444605"/>
    <lineage>
        <taxon>Eukaryota</taxon>
        <taxon>Viridiplantae</taxon>
        <taxon>Streptophyta</taxon>
        <taxon>Embryophyta</taxon>
        <taxon>Tracheophyta</taxon>
        <taxon>Spermatophyta</taxon>
        <taxon>Magnoliopsida</taxon>
        <taxon>eudicotyledons</taxon>
        <taxon>Gunneridae</taxon>
        <taxon>Pentapetalae</taxon>
        <taxon>rosids</taxon>
        <taxon>fabids</taxon>
        <taxon>Malpighiales</taxon>
        <taxon>Salicaceae</taxon>
        <taxon>Saliceae</taxon>
        <taxon>Populus</taxon>
    </lineage>
</organism>
<comment type="caution">
    <text evidence="1">The sequence shown here is derived from an EMBL/GenBank/DDBJ whole genome shotgun (WGS) entry which is preliminary data.</text>
</comment>
<evidence type="ECO:0000313" key="1">
    <source>
        <dbReference type="EMBL" id="KAJ6984778.1"/>
    </source>
</evidence>
<keyword evidence="2" id="KW-1185">Reference proteome</keyword>
<gene>
    <name evidence="1" type="ORF">NC653_022932</name>
</gene>
<proteinExistence type="predicted"/>
<reference evidence="1" key="1">
    <citation type="journal article" date="2023" name="Mol. Ecol. Resour.">
        <title>Chromosome-level genome assembly of a triploid poplar Populus alba 'Berolinensis'.</title>
        <authorList>
            <person name="Chen S."/>
            <person name="Yu Y."/>
            <person name="Wang X."/>
            <person name="Wang S."/>
            <person name="Zhang T."/>
            <person name="Zhou Y."/>
            <person name="He R."/>
            <person name="Meng N."/>
            <person name="Wang Y."/>
            <person name="Liu W."/>
            <person name="Liu Z."/>
            <person name="Liu J."/>
            <person name="Guo Q."/>
            <person name="Huang H."/>
            <person name="Sederoff R.R."/>
            <person name="Wang G."/>
            <person name="Qu G."/>
            <person name="Chen S."/>
        </authorList>
    </citation>
    <scope>NUCLEOTIDE SEQUENCE</scope>
    <source>
        <strain evidence="1">SC-2020</strain>
    </source>
</reference>
<evidence type="ECO:0000313" key="2">
    <source>
        <dbReference type="Proteomes" id="UP001164929"/>
    </source>
</evidence>
<name>A0AAD6MFV7_9ROSI</name>
<dbReference type="AlphaFoldDB" id="A0AAD6MFV7"/>
<dbReference type="Proteomes" id="UP001164929">
    <property type="component" value="Chromosome 9"/>
</dbReference>